<gene>
    <name evidence="6" type="ORF">IEW27_01625</name>
    <name evidence="7" type="ORF">LNP80_18055</name>
</gene>
<dbReference type="Pfam" id="PF00875">
    <property type="entry name" value="DNA_photolyase"/>
    <property type="match status" value="1"/>
</dbReference>
<reference evidence="8" key="2">
    <citation type="submission" date="2023-07" db="EMBL/GenBank/DDBJ databases">
        <title>Description of novel Chryseobacterium sp. strain C-2.</title>
        <authorList>
            <person name="Saticioglu I.B."/>
        </authorList>
    </citation>
    <scope>NUCLEOTIDE SEQUENCE [LARGE SCALE GENOMIC DNA]</scope>
    <source>
        <strain evidence="8">C-2</strain>
    </source>
</reference>
<dbReference type="Pfam" id="PF03441">
    <property type="entry name" value="FAD_binding_7"/>
    <property type="match status" value="1"/>
</dbReference>
<dbReference type="GO" id="GO:0003904">
    <property type="term" value="F:deoxyribodipyrimidine photo-lyase activity"/>
    <property type="evidence" value="ECO:0007669"/>
    <property type="project" value="UniProtKB-EC"/>
</dbReference>
<accession>A0A9Q3YSK7</accession>
<evidence type="ECO:0000313" key="8">
    <source>
        <dbReference type="Proteomes" id="UP000603715"/>
    </source>
</evidence>
<dbReference type="Proteomes" id="UP001107960">
    <property type="component" value="Unassembled WGS sequence"/>
</dbReference>
<evidence type="ECO:0000313" key="7">
    <source>
        <dbReference type="EMBL" id="MCC9036126.1"/>
    </source>
</evidence>
<dbReference type="PROSITE" id="PS51645">
    <property type="entry name" value="PHR_CRY_ALPHA_BETA"/>
    <property type="match status" value="1"/>
</dbReference>
<reference evidence="7" key="1">
    <citation type="submission" date="2021-11" db="EMBL/GenBank/DDBJ databases">
        <title>Description of novel Chryseobacterium species.</title>
        <authorList>
            <person name="Saticioglu I.B."/>
            <person name="Ay H."/>
            <person name="Altun S."/>
            <person name="Duman M."/>
        </authorList>
    </citation>
    <scope>NUCLEOTIDE SEQUENCE</scope>
    <source>
        <strain evidence="7">C-39</strain>
    </source>
</reference>
<dbReference type="InterPro" id="IPR036155">
    <property type="entry name" value="Crypto/Photolyase_N_sf"/>
</dbReference>
<feature type="domain" description="Photolyase/cryptochrome alpha/beta" evidence="5">
    <location>
        <begin position="4"/>
        <end position="134"/>
    </location>
</feature>
<dbReference type="InterPro" id="IPR006050">
    <property type="entry name" value="DNA_photolyase_N"/>
</dbReference>
<dbReference type="GO" id="GO:0003677">
    <property type="term" value="F:DNA binding"/>
    <property type="evidence" value="ECO:0007669"/>
    <property type="project" value="TreeGrafter"/>
</dbReference>
<keyword evidence="7" id="KW-0456">Lyase</keyword>
<dbReference type="Gene3D" id="3.40.50.620">
    <property type="entry name" value="HUPs"/>
    <property type="match status" value="1"/>
</dbReference>
<dbReference type="EMBL" id="JACXXP010000001">
    <property type="protein sequence ID" value="MBD3903296.1"/>
    <property type="molecule type" value="Genomic_DNA"/>
</dbReference>
<evidence type="ECO:0000256" key="3">
    <source>
        <dbReference type="ARBA" id="ARBA00022827"/>
    </source>
</evidence>
<proteinExistence type="predicted"/>
<dbReference type="EC" id="4.1.99.3" evidence="7"/>
<organism evidence="7 9">
    <name type="scientific">Chryseobacterium muglaense</name>
    <dbReference type="NCBI Taxonomy" id="2893752"/>
    <lineage>
        <taxon>Bacteria</taxon>
        <taxon>Pseudomonadati</taxon>
        <taxon>Bacteroidota</taxon>
        <taxon>Flavobacteriia</taxon>
        <taxon>Flavobacteriales</taxon>
        <taxon>Weeksellaceae</taxon>
        <taxon>Chryseobacterium group</taxon>
        <taxon>Chryseobacterium</taxon>
    </lineage>
</organism>
<sequence>MKKEVTVFWFKRDLRIEDNEALIEAISLGKPILFVYFLEPSLLVDPHYSLRHFQFIKESLADLNRQFDQLSTSVLCIQEEVVDGLKKILDCFTVTHLVSTQEIGLAFTFKRDREVSAFCPENNIEWLQPQYNGILRGLKDRRNWVKNWKEYVVRPIVQPDFRNLFTISKQDFEAIESRFETFSTKTNAHHFQRGGRTEAEKWVKSFFTERVDLFAEGVSSPLLSRTACSRLSPYIAWGNVSIREIYKQSELIKSEDRAKKGIKIFVARLRLQSYFIQKFESQHDMEFRAAVPAFRELNQPKNSHFIDAWKAGKTGYPLVDASIRCIVETGYLNFRMRSLIISFYAHHLFQHFRHISAWLAQTFLDFEPGIHYGQLQMQSGFTANDVLRIYNPTKNAYEHDKDAEFIKMWLPELKDLPAKLAIEPWLLTPMDEIFYNFKLGDDYPKPIVDIEITRAIAMEKLFAPRKKSN</sequence>
<dbReference type="Gene3D" id="1.25.40.80">
    <property type="match status" value="1"/>
</dbReference>
<evidence type="ECO:0000256" key="4">
    <source>
        <dbReference type="PIRSR" id="PIRSR602081-1"/>
    </source>
</evidence>
<evidence type="ECO:0000259" key="5">
    <source>
        <dbReference type="PROSITE" id="PS51645"/>
    </source>
</evidence>
<dbReference type="AlphaFoldDB" id="A0A9Q3YSK7"/>
<protein>
    <submittedName>
        <fullName evidence="7">Deoxyribodipyrimidine photo-lyase</fullName>
        <ecNumber evidence="7">4.1.99.3</ecNumber>
    </submittedName>
</protein>
<comment type="cofactor">
    <cofactor evidence="4">
        <name>FAD</name>
        <dbReference type="ChEBI" id="CHEBI:57692"/>
    </cofactor>
    <text evidence="4">Binds 1 FAD per subunit.</text>
</comment>
<keyword evidence="3 4" id="KW-0274">FAD</keyword>
<comment type="cofactor">
    <cofactor evidence="1">
        <name>(6R)-5,10-methylene-5,6,7,8-tetrahydrofolate</name>
        <dbReference type="ChEBI" id="CHEBI:15636"/>
    </cofactor>
</comment>
<dbReference type="Proteomes" id="UP000603715">
    <property type="component" value="Unassembled WGS sequence"/>
</dbReference>
<feature type="binding site" evidence="4">
    <location>
        <position position="265"/>
    </location>
    <ligand>
        <name>FAD</name>
        <dbReference type="ChEBI" id="CHEBI:57692"/>
    </ligand>
</feature>
<dbReference type="EMBL" id="JAJJML010000001">
    <property type="protein sequence ID" value="MCC9036126.1"/>
    <property type="molecule type" value="Genomic_DNA"/>
</dbReference>
<dbReference type="InterPro" id="IPR002081">
    <property type="entry name" value="Cryptochrome/DNA_photolyase_1"/>
</dbReference>
<keyword evidence="8" id="KW-1185">Reference proteome</keyword>
<name>A0A9Q3YSK7_9FLAO</name>
<dbReference type="Gene3D" id="1.10.579.10">
    <property type="entry name" value="DNA Cyclobutane Dipyrimidine Photolyase, subunit A, domain 3"/>
    <property type="match status" value="1"/>
</dbReference>
<comment type="caution">
    <text evidence="7">The sequence shown here is derived from an EMBL/GenBank/DDBJ whole genome shotgun (WGS) entry which is preliminary data.</text>
</comment>
<dbReference type="GO" id="GO:0009416">
    <property type="term" value="P:response to light stimulus"/>
    <property type="evidence" value="ECO:0007669"/>
    <property type="project" value="TreeGrafter"/>
</dbReference>
<dbReference type="PANTHER" id="PTHR11455:SF9">
    <property type="entry name" value="CRYPTOCHROME CIRCADIAN CLOCK 5 ISOFORM X1"/>
    <property type="match status" value="1"/>
</dbReference>
<evidence type="ECO:0000313" key="9">
    <source>
        <dbReference type="Proteomes" id="UP001107960"/>
    </source>
</evidence>
<dbReference type="SUPFAM" id="SSF52425">
    <property type="entry name" value="Cryptochrome/photolyase, N-terminal domain"/>
    <property type="match status" value="1"/>
</dbReference>
<keyword evidence="2 4" id="KW-0285">Flavoprotein</keyword>
<dbReference type="InterPro" id="IPR014729">
    <property type="entry name" value="Rossmann-like_a/b/a_fold"/>
</dbReference>
<dbReference type="PANTHER" id="PTHR11455">
    <property type="entry name" value="CRYPTOCHROME"/>
    <property type="match status" value="1"/>
</dbReference>
<evidence type="ECO:0000256" key="2">
    <source>
        <dbReference type="ARBA" id="ARBA00022630"/>
    </source>
</evidence>
<dbReference type="RefSeq" id="WP_191177934.1">
    <property type="nucleotide sequence ID" value="NZ_JACXXP010000001.1"/>
</dbReference>
<dbReference type="InterPro" id="IPR005101">
    <property type="entry name" value="Cryptochr/Photolyase_FAD-bd"/>
</dbReference>
<dbReference type="InterPro" id="IPR036134">
    <property type="entry name" value="Crypto/Photolyase_FAD-like_sf"/>
</dbReference>
<dbReference type="SUPFAM" id="SSF48173">
    <property type="entry name" value="Cryptochrome/photolyase FAD-binding domain"/>
    <property type="match status" value="1"/>
</dbReference>
<reference evidence="6" key="3">
    <citation type="submission" date="2024-05" db="EMBL/GenBank/DDBJ databases">
        <title>Description of novel Chryseobacterium sp. strain C-2.</title>
        <authorList>
            <person name="Saticioglu I.B."/>
        </authorList>
    </citation>
    <scope>NUCLEOTIDE SEQUENCE</scope>
    <source>
        <strain evidence="6">C-2</strain>
    </source>
</reference>
<evidence type="ECO:0000313" key="6">
    <source>
        <dbReference type="EMBL" id="MBD3903296.1"/>
    </source>
</evidence>
<evidence type="ECO:0000256" key="1">
    <source>
        <dbReference type="ARBA" id="ARBA00001932"/>
    </source>
</evidence>
<dbReference type="GO" id="GO:0071949">
    <property type="term" value="F:FAD binding"/>
    <property type="evidence" value="ECO:0007669"/>
    <property type="project" value="TreeGrafter"/>
</dbReference>